<keyword evidence="5" id="KW-1015">Disulfide bond</keyword>
<dbReference type="GO" id="GO:0005615">
    <property type="term" value="C:extracellular space"/>
    <property type="evidence" value="ECO:0007669"/>
    <property type="project" value="UniProtKB-KW"/>
</dbReference>
<dbReference type="OrthoDB" id="5947373at2759"/>
<keyword evidence="4" id="KW-0964">Secreted</keyword>
<proteinExistence type="inferred from homology"/>
<keyword evidence="7" id="KW-0812">Transmembrane</keyword>
<dbReference type="Gene3D" id="2.60.120.40">
    <property type="match status" value="1"/>
</dbReference>
<dbReference type="RefSeq" id="NP_001409556.1">
    <property type="nucleotide sequence ID" value="NM_001422627.1"/>
</dbReference>
<sequence>MTSQNNFPNTFHQKKIYHYSQSAVLSCTFLPFTVILLSFLMAVALYNIFVLRAELASLRAELRSYTHISEHQHSVPIVLEHDGFDGMKRHITAEATLKQKIAADKVLTKNRSRRFASGNQEQVFHSCLQLIADTTKQVDDEDDTTIIPWLLSFQQGTALEERQNKIYIKETGHFFIYGQVWFTDKLFVMGHVIQRKKAQKVGNDPSLVTLFKCIQNMPPSHPNNSCFTAGIAKLEEGDEIQLIVPSRKTKISLSGEGTFFGAIKIL</sequence>
<evidence type="ECO:0000313" key="12">
    <source>
        <dbReference type="Xenbase" id="XB-GENE-482353"/>
    </source>
</evidence>
<dbReference type="AGR" id="Xenbase:XB-GENE-482353"/>
<dbReference type="InterPro" id="IPR008983">
    <property type="entry name" value="Tumour_necrosis_fac-like_dom"/>
</dbReference>
<evidence type="ECO:0000313" key="10">
    <source>
        <dbReference type="Proteomes" id="UP000008143"/>
    </source>
</evidence>
<dbReference type="GO" id="GO:0006955">
    <property type="term" value="P:immune response"/>
    <property type="evidence" value="ECO:0007669"/>
    <property type="project" value="InterPro"/>
</dbReference>
<dbReference type="Bgee" id="ENSXETG00000038105">
    <property type="expression patterns" value="Expressed in testis"/>
</dbReference>
<feature type="transmembrane region" description="Helical" evidence="7">
    <location>
        <begin position="29"/>
        <end position="49"/>
    </location>
</feature>
<dbReference type="AlphaFoldDB" id="A0A803JEW8"/>
<keyword evidence="3" id="KW-0202">Cytokine</keyword>
<evidence type="ECO:0000256" key="6">
    <source>
        <dbReference type="ARBA" id="ARBA00023180"/>
    </source>
</evidence>
<dbReference type="GeneTree" id="ENSGT00940000157536"/>
<evidence type="ECO:0000256" key="7">
    <source>
        <dbReference type="SAM" id="Phobius"/>
    </source>
</evidence>
<dbReference type="PROSITE" id="PS50049">
    <property type="entry name" value="THD_2"/>
    <property type="match status" value="1"/>
</dbReference>
<dbReference type="SUPFAM" id="SSF49842">
    <property type="entry name" value="TNF-like"/>
    <property type="match status" value="1"/>
</dbReference>
<keyword evidence="10" id="KW-1185">Reference proteome</keyword>
<dbReference type="GeneID" id="101731546"/>
<reference evidence="9" key="1">
    <citation type="journal article" date="2010" name="Science">
        <title>The genome of the Western clawed frog Xenopus tropicalis.</title>
        <authorList>
            <person name="Hellsten U."/>
            <person name="Harland R.M."/>
            <person name="Gilchrist M.J."/>
            <person name="Hendrix D."/>
            <person name="Jurka J."/>
            <person name="Kapitonov V."/>
            <person name="Ovcharenko I."/>
            <person name="Putnam N.H."/>
            <person name="Shu S."/>
            <person name="Taher L."/>
            <person name="Blitz I.L."/>
            <person name="Blumberg B."/>
            <person name="Dichmann D.S."/>
            <person name="Dubchak I."/>
            <person name="Amaya E."/>
            <person name="Detter J.C."/>
            <person name="Fletcher R."/>
            <person name="Gerhard D.S."/>
            <person name="Goodstein D."/>
            <person name="Graves T."/>
            <person name="Grigoriev I.V."/>
            <person name="Grimwood J."/>
            <person name="Kawashima T."/>
            <person name="Lindquist E."/>
            <person name="Lucas S.M."/>
            <person name="Mead P.E."/>
            <person name="Mitros T."/>
            <person name="Ogino H."/>
            <person name="Ohta Y."/>
            <person name="Poliakov A.V."/>
            <person name="Pollet N."/>
            <person name="Robert J."/>
            <person name="Salamov A."/>
            <person name="Sater A.K."/>
            <person name="Schmutz J."/>
            <person name="Terry A."/>
            <person name="Vize P.D."/>
            <person name="Warren W.C."/>
            <person name="Wells D."/>
            <person name="Wills A."/>
            <person name="Wilson R.K."/>
            <person name="Zimmerman L.B."/>
            <person name="Zorn A.M."/>
            <person name="Grainger R."/>
            <person name="Grammer T."/>
            <person name="Khokha M.K."/>
            <person name="Richardson P.M."/>
            <person name="Rokhsar D.S."/>
        </authorList>
    </citation>
    <scope>NUCLEOTIDE SEQUENCE [LARGE SCALE GENOMIC DNA]</scope>
    <source>
        <strain evidence="9">Nigerian</strain>
    </source>
</reference>
<dbReference type="CTD" id="10673"/>
<feature type="domain" description="THD" evidence="8">
    <location>
        <begin position="126"/>
        <end position="265"/>
    </location>
</feature>
<dbReference type="OMA" id="SHPNNSC"/>
<evidence type="ECO:0000256" key="5">
    <source>
        <dbReference type="ARBA" id="ARBA00023157"/>
    </source>
</evidence>
<keyword evidence="7" id="KW-1133">Transmembrane helix</keyword>
<evidence type="ECO:0000256" key="1">
    <source>
        <dbReference type="ARBA" id="ARBA00004613"/>
    </source>
</evidence>
<name>A0A803JEW8_XENTR</name>
<organism evidence="9">
    <name type="scientific">Xenopus tropicalis</name>
    <name type="common">Western clawed frog</name>
    <name type="synonym">Silurana tropicalis</name>
    <dbReference type="NCBI Taxonomy" id="8364"/>
    <lineage>
        <taxon>Eukaryota</taxon>
        <taxon>Metazoa</taxon>
        <taxon>Chordata</taxon>
        <taxon>Craniata</taxon>
        <taxon>Vertebrata</taxon>
        <taxon>Euteleostomi</taxon>
        <taxon>Amphibia</taxon>
        <taxon>Batrachia</taxon>
        <taxon>Anura</taxon>
        <taxon>Pipoidea</taxon>
        <taxon>Pipidae</taxon>
        <taxon>Xenopodinae</taxon>
        <taxon>Xenopus</taxon>
        <taxon>Silurana</taxon>
    </lineage>
</organism>
<comment type="subcellular location">
    <subcellularLocation>
        <location evidence="1">Secreted</location>
    </subcellularLocation>
</comment>
<keyword evidence="6" id="KW-0325">Glycoprotein</keyword>
<evidence type="ECO:0000313" key="11">
    <source>
        <dbReference type="RefSeq" id="XP_004912429.1"/>
    </source>
</evidence>
<gene>
    <name evidence="9 11 12" type="primary">tnfsf13b</name>
</gene>
<dbReference type="Xenbase" id="XB-GENE-482353">
    <property type="gene designation" value="tnfsf13b"/>
</dbReference>
<dbReference type="RefSeq" id="XP_004912429.1">
    <property type="nucleotide sequence ID" value="XM_004912372.4"/>
</dbReference>
<evidence type="ECO:0000256" key="3">
    <source>
        <dbReference type="ARBA" id="ARBA00022514"/>
    </source>
</evidence>
<reference evidence="9" key="2">
    <citation type="submission" date="2021-03" db="UniProtKB">
        <authorList>
            <consortium name="Ensembl"/>
        </authorList>
    </citation>
    <scope>IDENTIFICATION</scope>
</reference>
<dbReference type="Reactome" id="R-XTR-5668541">
    <property type="pathway name" value="TNFR2 non-canonical NF-kB pathway"/>
</dbReference>
<evidence type="ECO:0000259" key="8">
    <source>
        <dbReference type="PROSITE" id="PS50049"/>
    </source>
</evidence>
<dbReference type="Ensembl" id="ENSXETT00000115617">
    <property type="protein sequence ID" value="ENSXETP00000106451"/>
    <property type="gene ID" value="ENSXETG00000038105"/>
</dbReference>
<evidence type="ECO:0000256" key="2">
    <source>
        <dbReference type="ARBA" id="ARBA00008670"/>
    </source>
</evidence>
<dbReference type="Proteomes" id="UP000008143">
    <property type="component" value="Chromosome 2"/>
</dbReference>
<dbReference type="PANTHER" id="PTHR15151">
    <property type="entry name" value="PROTEIN EIGER"/>
    <property type="match status" value="1"/>
</dbReference>
<reference evidence="11" key="3">
    <citation type="submission" date="2025-04" db="UniProtKB">
        <authorList>
            <consortium name="RefSeq"/>
        </authorList>
    </citation>
    <scope>IDENTIFICATION</scope>
    <source>
        <strain evidence="11">Nigerian</strain>
        <tissue evidence="11">Liver and blood</tissue>
    </source>
</reference>
<dbReference type="InterPro" id="IPR006052">
    <property type="entry name" value="TNF_dom"/>
</dbReference>
<accession>A0A803JEW8</accession>
<dbReference type="InterPro" id="IPR051748">
    <property type="entry name" value="TNF_Ligand_Superfamily"/>
</dbReference>
<keyword evidence="7" id="KW-0472">Membrane</keyword>
<dbReference type="GO" id="GO:0005164">
    <property type="term" value="F:tumor necrosis factor receptor binding"/>
    <property type="evidence" value="ECO:0007669"/>
    <property type="project" value="InterPro"/>
</dbReference>
<dbReference type="KEGG" id="xtr:101731546"/>
<evidence type="ECO:0000256" key="4">
    <source>
        <dbReference type="ARBA" id="ARBA00022525"/>
    </source>
</evidence>
<dbReference type="GO" id="GO:0016020">
    <property type="term" value="C:membrane"/>
    <property type="evidence" value="ECO:0007669"/>
    <property type="project" value="InterPro"/>
</dbReference>
<dbReference type="Pfam" id="PF00229">
    <property type="entry name" value="TNF"/>
    <property type="match status" value="1"/>
</dbReference>
<protein>
    <submittedName>
        <fullName evidence="9">TNF superfamily member 13b</fullName>
    </submittedName>
    <submittedName>
        <fullName evidence="11">Tumor necrosis factor ligand superfamily member 13B</fullName>
    </submittedName>
</protein>
<dbReference type="GO" id="GO:0005125">
    <property type="term" value="F:cytokine activity"/>
    <property type="evidence" value="ECO:0007669"/>
    <property type="project" value="UniProtKB-KW"/>
</dbReference>
<comment type="similarity">
    <text evidence="2">Belongs to the tumor necrosis factor family.</text>
</comment>
<dbReference type="PANTHER" id="PTHR15151:SF2">
    <property type="entry name" value="TUMOR NECROSIS FACTOR LIGAND SUPERFAMILY MEMBER 13B"/>
    <property type="match status" value="1"/>
</dbReference>
<evidence type="ECO:0000313" key="9">
    <source>
        <dbReference type="Ensembl" id="ENSXETP00000106451"/>
    </source>
</evidence>